<dbReference type="GO" id="GO:0008374">
    <property type="term" value="F:O-acyltransferase activity"/>
    <property type="evidence" value="ECO:0007669"/>
    <property type="project" value="InterPro"/>
</dbReference>
<keyword evidence="4" id="KW-0808">Transferase</keyword>
<evidence type="ECO:0000256" key="8">
    <source>
        <dbReference type="SAM" id="Phobius"/>
    </source>
</evidence>
<dbReference type="InterPro" id="IPR044851">
    <property type="entry name" value="Wax_synthase"/>
</dbReference>
<evidence type="ECO:0000256" key="5">
    <source>
        <dbReference type="ARBA" id="ARBA00022692"/>
    </source>
</evidence>
<name>A0A2P6NA60_9EUKA</name>
<comment type="similarity">
    <text evidence="3">Belongs to the wax synthase family.</text>
</comment>
<evidence type="ECO:0000313" key="11">
    <source>
        <dbReference type="Proteomes" id="UP000241769"/>
    </source>
</evidence>
<evidence type="ECO:0000256" key="1">
    <source>
        <dbReference type="ARBA" id="ARBA00004141"/>
    </source>
</evidence>
<comment type="pathway">
    <text evidence="2">Secondary metabolite biosynthesis.</text>
</comment>
<gene>
    <name evidence="10" type="ORF">PROFUN_11401</name>
</gene>
<feature type="domain" description="Wax synthase" evidence="9">
    <location>
        <begin position="322"/>
        <end position="405"/>
    </location>
</feature>
<dbReference type="InParanoid" id="A0A2P6NA60"/>
<dbReference type="PANTHER" id="PTHR31595">
    <property type="entry name" value="LONG-CHAIN-ALCOHOL O-FATTY-ACYLTRANSFERASE 3-RELATED"/>
    <property type="match status" value="1"/>
</dbReference>
<dbReference type="Pfam" id="PF13813">
    <property type="entry name" value="MBOAT_2"/>
    <property type="match status" value="1"/>
</dbReference>
<evidence type="ECO:0000259" key="9">
    <source>
        <dbReference type="Pfam" id="PF13813"/>
    </source>
</evidence>
<dbReference type="GO" id="GO:0016020">
    <property type="term" value="C:membrane"/>
    <property type="evidence" value="ECO:0007669"/>
    <property type="project" value="UniProtKB-SubCell"/>
</dbReference>
<dbReference type="Proteomes" id="UP000241769">
    <property type="component" value="Unassembled WGS sequence"/>
</dbReference>
<keyword evidence="11" id="KW-1185">Reference proteome</keyword>
<keyword evidence="6 8" id="KW-1133">Transmembrane helix</keyword>
<dbReference type="EMBL" id="MDYQ01000136">
    <property type="protein sequence ID" value="PRP80846.1"/>
    <property type="molecule type" value="Genomic_DNA"/>
</dbReference>
<organism evidence="10 11">
    <name type="scientific">Planoprotostelium fungivorum</name>
    <dbReference type="NCBI Taxonomy" id="1890364"/>
    <lineage>
        <taxon>Eukaryota</taxon>
        <taxon>Amoebozoa</taxon>
        <taxon>Evosea</taxon>
        <taxon>Variosea</taxon>
        <taxon>Cavosteliida</taxon>
        <taxon>Cavosteliaceae</taxon>
        <taxon>Planoprotostelium</taxon>
    </lineage>
</organism>
<keyword evidence="5 8" id="KW-0812">Transmembrane</keyword>
<proteinExistence type="inferred from homology"/>
<evidence type="ECO:0000256" key="4">
    <source>
        <dbReference type="ARBA" id="ARBA00022679"/>
    </source>
</evidence>
<dbReference type="OrthoDB" id="1077582at2759"/>
<accession>A0A2P6NA60</accession>
<dbReference type="InterPro" id="IPR032805">
    <property type="entry name" value="Wax_synthase_dom"/>
</dbReference>
<evidence type="ECO:0000313" key="10">
    <source>
        <dbReference type="EMBL" id="PRP80846.1"/>
    </source>
</evidence>
<evidence type="ECO:0000256" key="3">
    <source>
        <dbReference type="ARBA" id="ARBA00007282"/>
    </source>
</evidence>
<comment type="subcellular location">
    <subcellularLocation>
        <location evidence="1">Membrane</location>
        <topology evidence="1">Multi-pass membrane protein</topology>
    </subcellularLocation>
</comment>
<feature type="transmembrane region" description="Helical" evidence="8">
    <location>
        <begin position="20"/>
        <end position="37"/>
    </location>
</feature>
<protein>
    <recommendedName>
        <fullName evidence="9">Wax synthase domain-containing protein</fullName>
    </recommendedName>
</protein>
<reference evidence="10 11" key="1">
    <citation type="journal article" date="2018" name="Genome Biol. Evol.">
        <title>Multiple Roots of Fruiting Body Formation in Amoebozoa.</title>
        <authorList>
            <person name="Hillmann F."/>
            <person name="Forbes G."/>
            <person name="Novohradska S."/>
            <person name="Ferling I."/>
            <person name="Riege K."/>
            <person name="Groth M."/>
            <person name="Westermann M."/>
            <person name="Marz M."/>
            <person name="Spaller T."/>
            <person name="Winckler T."/>
            <person name="Schaap P."/>
            <person name="Glockner G."/>
        </authorList>
    </citation>
    <scope>NUCLEOTIDE SEQUENCE [LARGE SCALE GENOMIC DNA]</scope>
    <source>
        <strain evidence="10 11">Jena</strain>
    </source>
</reference>
<evidence type="ECO:0000256" key="2">
    <source>
        <dbReference type="ARBA" id="ARBA00005179"/>
    </source>
</evidence>
<dbReference type="GO" id="GO:0006629">
    <property type="term" value="P:lipid metabolic process"/>
    <property type="evidence" value="ECO:0007669"/>
    <property type="project" value="InterPro"/>
</dbReference>
<feature type="transmembrane region" description="Helical" evidence="8">
    <location>
        <begin position="49"/>
        <end position="69"/>
    </location>
</feature>
<dbReference type="PANTHER" id="PTHR31595:SF57">
    <property type="entry name" value="OS04G0481900 PROTEIN"/>
    <property type="match status" value="1"/>
</dbReference>
<evidence type="ECO:0000256" key="7">
    <source>
        <dbReference type="ARBA" id="ARBA00023136"/>
    </source>
</evidence>
<dbReference type="AlphaFoldDB" id="A0A2P6NA60"/>
<sequence>MHTDRLDNYQPVPGTVELTPIYAILPPLVYLLALILLPPLNTSSRLIKWTVAVIRNILALLATILFLALPLHYHVRDISSLTYLLSLIGCFGACRIVDIFFINAHNTPRRIQRKYLQPHMIGGEFDSPIAPSSPSVPIDKQPEGVRQRIKKEDPLLNSVLKANAALDKTIQVEGDVLYQKSRGEVMPIEGYNLKDRILWAIDLEIAMRGVGWDFTTADIRHGKMTWLPTAQSRIRAVLFKDTPMVMGSWYIITYIYNNSTGSHEDLPLYLSAPLTLAHGVLLFSLFALAYDATAAACAPLGAAIGQYSTHNLAYWPPLNSLDLLKVCSVRSFWSRSWHRLFARMFLIYGVKPGQWIERKILGENSKIDPSYDVGKVLGAFFQSGMVHGLGCWAINGGDWRFFFGEWRFFAANGLAVVVEELFRRLVRKISPEPKWYDRIVGIIWTLFVLIYAGNWFTRGWWHGGLIRELTQPSTILNNFLSQVSPF</sequence>
<evidence type="ECO:0000256" key="6">
    <source>
        <dbReference type="ARBA" id="ARBA00022989"/>
    </source>
</evidence>
<feature type="transmembrane region" description="Helical" evidence="8">
    <location>
        <begin position="268"/>
        <end position="290"/>
    </location>
</feature>
<feature type="transmembrane region" description="Helical" evidence="8">
    <location>
        <begin position="435"/>
        <end position="456"/>
    </location>
</feature>
<keyword evidence="7 8" id="KW-0472">Membrane</keyword>
<dbReference type="STRING" id="1890364.A0A2P6NA60"/>
<comment type="caution">
    <text evidence="10">The sequence shown here is derived from an EMBL/GenBank/DDBJ whole genome shotgun (WGS) entry which is preliminary data.</text>
</comment>
<feature type="transmembrane region" description="Helical" evidence="8">
    <location>
        <begin position="237"/>
        <end position="256"/>
    </location>
</feature>
<feature type="transmembrane region" description="Helical" evidence="8">
    <location>
        <begin position="81"/>
        <end position="104"/>
    </location>
</feature>